<comment type="caution">
    <text evidence="3">The sequence shown here is derived from an EMBL/GenBank/DDBJ whole genome shotgun (WGS) entry which is preliminary data.</text>
</comment>
<reference evidence="3 4" key="1">
    <citation type="submission" date="2023-05" db="EMBL/GenBank/DDBJ databases">
        <authorList>
            <person name="Guo Y."/>
        </authorList>
    </citation>
    <scope>NUCLEOTIDE SEQUENCE [LARGE SCALE GENOMIC DNA]</scope>
    <source>
        <strain evidence="3 4">GR2756</strain>
    </source>
</reference>
<feature type="transmembrane region" description="Helical" evidence="2">
    <location>
        <begin position="61"/>
        <end position="83"/>
    </location>
</feature>
<organism evidence="3 4">
    <name type="scientific">Sphingosinicella rhizophila</name>
    <dbReference type="NCBI Taxonomy" id="3050082"/>
    <lineage>
        <taxon>Bacteria</taxon>
        <taxon>Pseudomonadati</taxon>
        <taxon>Pseudomonadota</taxon>
        <taxon>Alphaproteobacteria</taxon>
        <taxon>Sphingomonadales</taxon>
        <taxon>Sphingosinicellaceae</taxon>
        <taxon>Sphingosinicella</taxon>
    </lineage>
</organism>
<keyword evidence="4" id="KW-1185">Reference proteome</keyword>
<evidence type="ECO:0000313" key="4">
    <source>
        <dbReference type="Proteomes" id="UP001259572"/>
    </source>
</evidence>
<keyword evidence="2" id="KW-0472">Membrane</keyword>
<sequence length="103" mass="10791">MNMVMAPDKENGFARPEARLGAGPSRSAGAWLGLAASPTFAKMAAVAALDAPPICAPHAGAAPLAGMTVMYLLMALFHLPLWLRLTSGRRQQCTSSTPRNQGE</sequence>
<protein>
    <submittedName>
        <fullName evidence="3">Uncharacterized protein</fullName>
    </submittedName>
</protein>
<feature type="region of interest" description="Disordered" evidence="1">
    <location>
        <begin position="1"/>
        <end position="22"/>
    </location>
</feature>
<proteinExistence type="predicted"/>
<keyword evidence="2" id="KW-1133">Transmembrane helix</keyword>
<name>A0ABU3QBH2_9SPHN</name>
<evidence type="ECO:0000256" key="1">
    <source>
        <dbReference type="SAM" id="MobiDB-lite"/>
    </source>
</evidence>
<dbReference type="EMBL" id="JAVUPU010000011">
    <property type="protein sequence ID" value="MDT9600742.1"/>
    <property type="molecule type" value="Genomic_DNA"/>
</dbReference>
<evidence type="ECO:0000313" key="3">
    <source>
        <dbReference type="EMBL" id="MDT9600742.1"/>
    </source>
</evidence>
<dbReference type="Proteomes" id="UP001259572">
    <property type="component" value="Unassembled WGS sequence"/>
</dbReference>
<accession>A0ABU3QBH2</accession>
<dbReference type="RefSeq" id="WP_315728186.1">
    <property type="nucleotide sequence ID" value="NZ_JAVUPU010000011.1"/>
</dbReference>
<feature type="transmembrane region" description="Helical" evidence="2">
    <location>
        <begin position="28"/>
        <end position="49"/>
    </location>
</feature>
<evidence type="ECO:0000256" key="2">
    <source>
        <dbReference type="SAM" id="Phobius"/>
    </source>
</evidence>
<keyword evidence="2" id="KW-0812">Transmembrane</keyword>
<feature type="compositionally biased region" description="Basic and acidic residues" evidence="1">
    <location>
        <begin position="7"/>
        <end position="18"/>
    </location>
</feature>
<gene>
    <name evidence="3" type="ORF">RQX22_17405</name>
</gene>